<keyword evidence="5" id="KW-1133">Transmembrane helix</keyword>
<comment type="subcellular location">
    <subcellularLocation>
        <location evidence="1">Membrane</location>
        <topology evidence="1">Multi-pass membrane protein</topology>
    </subcellularLocation>
</comment>
<evidence type="ECO:0000256" key="6">
    <source>
        <dbReference type="ARBA" id="ARBA00023098"/>
    </source>
</evidence>
<dbReference type="InterPro" id="IPR050324">
    <property type="entry name" value="CDP-alcohol_PTase-I"/>
</dbReference>
<dbReference type="AlphaFoldDB" id="A0A178EZ50"/>
<name>A0A178EZ50_TRIRU</name>
<dbReference type="GO" id="GO:0032049">
    <property type="term" value="P:cardiolipin biosynthetic process"/>
    <property type="evidence" value="ECO:0007669"/>
    <property type="project" value="TreeGrafter"/>
</dbReference>
<evidence type="ECO:0000256" key="2">
    <source>
        <dbReference type="ARBA" id="ARBA00022516"/>
    </source>
</evidence>
<dbReference type="Proteomes" id="UP000243015">
    <property type="component" value="Unassembled WGS sequence"/>
</dbReference>
<keyword evidence="2" id="KW-0444">Lipid biosynthesis</keyword>
<reference evidence="11 12" key="1">
    <citation type="submission" date="2016-05" db="EMBL/GenBank/DDBJ databases">
        <title>Genome sequencing of Trichophyton rubrum CMCC(F)T1i isolated from hair.</title>
        <authorList>
            <person name="Zhan P."/>
            <person name="Tao Y."/>
            <person name="Liu W."/>
        </authorList>
    </citation>
    <scope>NUCLEOTIDE SEQUENCE [LARGE SCALE GENOMIC DNA]</scope>
    <source>
        <strain evidence="12">CMCC(F)T1i</strain>
    </source>
</reference>
<evidence type="ECO:0000256" key="5">
    <source>
        <dbReference type="ARBA" id="ARBA00022989"/>
    </source>
</evidence>
<dbReference type="PROSITE" id="PS00379">
    <property type="entry name" value="CDP_ALCOHOL_P_TRANSF"/>
    <property type="match status" value="1"/>
</dbReference>
<evidence type="ECO:0000313" key="12">
    <source>
        <dbReference type="Proteomes" id="UP000243015"/>
    </source>
</evidence>
<evidence type="ECO:0000256" key="10">
    <source>
        <dbReference type="RuleBase" id="RU003750"/>
    </source>
</evidence>
<evidence type="ECO:0000256" key="1">
    <source>
        <dbReference type="ARBA" id="ARBA00004141"/>
    </source>
</evidence>
<proteinExistence type="inferred from homology"/>
<keyword evidence="7" id="KW-0472">Membrane</keyword>
<gene>
    <name evidence="11" type="ORF">A7C99_3505</name>
</gene>
<evidence type="ECO:0000256" key="4">
    <source>
        <dbReference type="ARBA" id="ARBA00022692"/>
    </source>
</evidence>
<dbReference type="PANTHER" id="PTHR14269">
    <property type="entry name" value="CDP-DIACYLGLYCEROL--GLYCEROL-3-PHOSPHATE 3-PHOSPHATIDYLTRANSFERASE-RELATED"/>
    <property type="match status" value="1"/>
</dbReference>
<comment type="similarity">
    <text evidence="10">Belongs to the CDP-alcohol phosphatidyltransferase class-I family.</text>
</comment>
<keyword evidence="9" id="KW-1208">Phospholipid metabolism</keyword>
<dbReference type="InterPro" id="IPR048254">
    <property type="entry name" value="CDP_ALCOHOL_P_TRANSF_CS"/>
</dbReference>
<evidence type="ECO:0000256" key="3">
    <source>
        <dbReference type="ARBA" id="ARBA00022679"/>
    </source>
</evidence>
<dbReference type="GO" id="GO:0005739">
    <property type="term" value="C:mitochondrion"/>
    <property type="evidence" value="ECO:0007669"/>
    <property type="project" value="TreeGrafter"/>
</dbReference>
<protein>
    <submittedName>
        <fullName evidence="11">Phosphatidyl synthase</fullName>
    </submittedName>
</protein>
<keyword evidence="8" id="KW-0594">Phospholipid biosynthesis</keyword>
<dbReference type="Gene3D" id="1.20.120.1760">
    <property type="match status" value="1"/>
</dbReference>
<dbReference type="InterPro" id="IPR000462">
    <property type="entry name" value="CDP-OH_P_trans"/>
</dbReference>
<dbReference type="InterPro" id="IPR043130">
    <property type="entry name" value="CDP-OH_PTrfase_TM_dom"/>
</dbReference>
<evidence type="ECO:0000313" key="11">
    <source>
        <dbReference type="EMBL" id="OAL65025.1"/>
    </source>
</evidence>
<evidence type="ECO:0000256" key="9">
    <source>
        <dbReference type="ARBA" id="ARBA00023264"/>
    </source>
</evidence>
<comment type="caution">
    <text evidence="11">The sequence shown here is derived from an EMBL/GenBank/DDBJ whole genome shotgun (WGS) entry which is preliminary data.</text>
</comment>
<dbReference type="GO" id="GO:0043337">
    <property type="term" value="F:cardiolipin synthase (CMP-forming)"/>
    <property type="evidence" value="ECO:0007669"/>
    <property type="project" value="TreeGrafter"/>
</dbReference>
<keyword evidence="4" id="KW-0812">Transmembrane</keyword>
<dbReference type="Pfam" id="PF01066">
    <property type="entry name" value="CDP-OH_P_transf"/>
    <property type="match status" value="1"/>
</dbReference>
<evidence type="ECO:0000256" key="7">
    <source>
        <dbReference type="ARBA" id="ARBA00023136"/>
    </source>
</evidence>
<keyword evidence="3 10" id="KW-0808">Transferase</keyword>
<evidence type="ECO:0000256" key="8">
    <source>
        <dbReference type="ARBA" id="ARBA00023209"/>
    </source>
</evidence>
<organism evidence="11 12">
    <name type="scientific">Trichophyton rubrum</name>
    <name type="common">Athlete's foot fungus</name>
    <name type="synonym">Epidermophyton rubrum</name>
    <dbReference type="NCBI Taxonomy" id="5551"/>
    <lineage>
        <taxon>Eukaryota</taxon>
        <taxon>Fungi</taxon>
        <taxon>Dikarya</taxon>
        <taxon>Ascomycota</taxon>
        <taxon>Pezizomycotina</taxon>
        <taxon>Eurotiomycetes</taxon>
        <taxon>Eurotiomycetidae</taxon>
        <taxon>Onygenales</taxon>
        <taxon>Arthrodermataceae</taxon>
        <taxon>Trichophyton</taxon>
    </lineage>
</organism>
<accession>A0A178EZ50</accession>
<dbReference type="EMBL" id="LHPM01000014">
    <property type="protein sequence ID" value="OAL65025.1"/>
    <property type="molecule type" value="Genomic_DNA"/>
</dbReference>
<sequence>MATRYPLPMRNPFALFSASVTTPALSASAASVSRASVRMMSVRVRVRVRVQMQPGGVLDGLRQSRFWSGLAGHGLDGFRHGCTASEARMRSCAGAGAGTAGNAQLNLTGNVRSLTTAPICRLHLGLPRLRRASPYSFVPRRWVHHPTAASGQNTGNEKEKEKPATKAVVHENIYTIPNILTASRLVAAPVIGYSILTGSHTLALSLFAYAAVTDLVDGYIARRWNQQTVVGTVIDPMADKFLMTIGVVCLAMKAAIPMWLAGLILARDVGLGFAAIYYRWISLPPPKTMKRYWDFSLPSAEVKPTEVSKVNTALQLALLGSAMAMPVLPEAMMTAWYLQEGMVGLQKWKTELPVRSAVLKPLAGRLVVGWVTTSESRLSYLVAFTTSWSGLQYIFNKDVVRILHDNKNTNKDSDSKTN</sequence>
<dbReference type="PANTHER" id="PTHR14269:SF60">
    <property type="entry name" value="CARDIOLIPIN SYNTHASE (CMP-FORMING)"/>
    <property type="match status" value="1"/>
</dbReference>
<dbReference type="GO" id="GO:0016020">
    <property type="term" value="C:membrane"/>
    <property type="evidence" value="ECO:0007669"/>
    <property type="project" value="UniProtKB-SubCell"/>
</dbReference>
<dbReference type="VEuPathDB" id="FungiDB:TERG_06604"/>
<keyword evidence="6" id="KW-0443">Lipid metabolism</keyword>